<evidence type="ECO:0000256" key="1">
    <source>
        <dbReference type="ARBA" id="ARBA00001968"/>
    </source>
</evidence>
<dbReference type="GO" id="GO:0046872">
    <property type="term" value="F:metal ion binding"/>
    <property type="evidence" value="ECO:0007669"/>
    <property type="project" value="UniProtKB-KW"/>
</dbReference>
<keyword evidence="4" id="KW-0540">Nuclease</keyword>
<evidence type="ECO:0000256" key="5">
    <source>
        <dbReference type="ARBA" id="ARBA00022723"/>
    </source>
</evidence>
<evidence type="ECO:0000256" key="8">
    <source>
        <dbReference type="SAM" id="MobiDB-lite"/>
    </source>
</evidence>
<accession>A0AA88J3D8</accession>
<dbReference type="Proteomes" id="UP001187192">
    <property type="component" value="Unassembled WGS sequence"/>
</dbReference>
<dbReference type="AlphaFoldDB" id="A0AA88J3D8"/>
<keyword evidence="5" id="KW-0479">Metal-binding</keyword>
<evidence type="ECO:0000313" key="12">
    <source>
        <dbReference type="Proteomes" id="UP001187192"/>
    </source>
</evidence>
<evidence type="ECO:0008006" key="13">
    <source>
        <dbReference type="Google" id="ProtNLM"/>
    </source>
</evidence>
<dbReference type="Pfam" id="PF13359">
    <property type="entry name" value="DDE_Tnp_4"/>
    <property type="match status" value="1"/>
</dbReference>
<name>A0AA88J3D8_FICCA</name>
<reference evidence="11" key="1">
    <citation type="submission" date="2023-07" db="EMBL/GenBank/DDBJ databases">
        <title>draft genome sequence of fig (Ficus carica).</title>
        <authorList>
            <person name="Takahashi T."/>
            <person name="Nishimura K."/>
        </authorList>
    </citation>
    <scope>NUCLEOTIDE SEQUENCE</scope>
</reference>
<feature type="domain" description="DDE Tnp4" evidence="9">
    <location>
        <begin position="141"/>
        <end position="302"/>
    </location>
</feature>
<dbReference type="PANTHER" id="PTHR22930">
    <property type="match status" value="1"/>
</dbReference>
<keyword evidence="7" id="KW-0539">Nucleus</keyword>
<dbReference type="InterPro" id="IPR058353">
    <property type="entry name" value="DUF8040"/>
</dbReference>
<dbReference type="GO" id="GO:0004518">
    <property type="term" value="F:nuclease activity"/>
    <property type="evidence" value="ECO:0007669"/>
    <property type="project" value="UniProtKB-KW"/>
</dbReference>
<evidence type="ECO:0000256" key="2">
    <source>
        <dbReference type="ARBA" id="ARBA00004123"/>
    </source>
</evidence>
<dbReference type="InterPro" id="IPR027806">
    <property type="entry name" value="HARBI1_dom"/>
</dbReference>
<evidence type="ECO:0000259" key="9">
    <source>
        <dbReference type="Pfam" id="PF13359"/>
    </source>
</evidence>
<dbReference type="GO" id="GO:0016787">
    <property type="term" value="F:hydrolase activity"/>
    <property type="evidence" value="ECO:0007669"/>
    <property type="project" value="UniProtKB-KW"/>
</dbReference>
<comment type="subcellular location">
    <subcellularLocation>
        <location evidence="2">Nucleus</location>
    </subcellularLocation>
</comment>
<dbReference type="GO" id="GO:0005634">
    <property type="term" value="C:nucleus"/>
    <property type="evidence" value="ECO:0007669"/>
    <property type="project" value="UniProtKB-SubCell"/>
</dbReference>
<gene>
    <name evidence="11" type="ORF">TIFTF001_029869</name>
</gene>
<comment type="cofactor">
    <cofactor evidence="1">
        <name>a divalent metal cation</name>
        <dbReference type="ChEBI" id="CHEBI:60240"/>
    </cofactor>
</comment>
<organism evidence="11 12">
    <name type="scientific">Ficus carica</name>
    <name type="common">Common fig</name>
    <dbReference type="NCBI Taxonomy" id="3494"/>
    <lineage>
        <taxon>Eukaryota</taxon>
        <taxon>Viridiplantae</taxon>
        <taxon>Streptophyta</taxon>
        <taxon>Embryophyta</taxon>
        <taxon>Tracheophyta</taxon>
        <taxon>Spermatophyta</taxon>
        <taxon>Magnoliopsida</taxon>
        <taxon>eudicotyledons</taxon>
        <taxon>Gunneridae</taxon>
        <taxon>Pentapetalae</taxon>
        <taxon>rosids</taxon>
        <taxon>fabids</taxon>
        <taxon>Rosales</taxon>
        <taxon>Moraceae</taxon>
        <taxon>Ficeae</taxon>
        <taxon>Ficus</taxon>
    </lineage>
</organism>
<evidence type="ECO:0000313" key="11">
    <source>
        <dbReference type="EMBL" id="GMN60787.1"/>
    </source>
</evidence>
<dbReference type="EMBL" id="BTGU01000102">
    <property type="protein sequence ID" value="GMN60787.1"/>
    <property type="molecule type" value="Genomic_DNA"/>
</dbReference>
<sequence>MNMNDHGSAHHHEDDNHETENGQRRLNAMAAMTVFATCSWRRNRRRDPVPMHNSSLTGRMRVNEILNGHPQIIQGIISMEAGTFRALTNLLSSRALLSPTNSMTLKDEFIRPPDYTAVQPLIQEHGYKYRPWLMYGCIGAIDGTHVSCVPPSENAEAWINRKGFHSQNVLAACSFDMKFTYMLAGYEGSSHDAQMLAEAIAFKDFPIPPPGKFYLGDSGYANKDCFLSPYRRETYHLPEYRRRRGGLGNQREVFNYTHSSLRNCIERTFGVWKARFKILKGINSYPMDKQAMIPVACAVLHNFIWMVQVGDPLHEEYAVDCMPVSGNVDVNADYVFEDVASGTGPSTGPQQHDTRMDAMNQVRDMMADDMWDRFQSVPWYKTT</sequence>
<evidence type="ECO:0000256" key="7">
    <source>
        <dbReference type="ARBA" id="ARBA00023242"/>
    </source>
</evidence>
<feature type="compositionally biased region" description="Basic and acidic residues" evidence="8">
    <location>
        <begin position="7"/>
        <end position="22"/>
    </location>
</feature>
<comment type="caution">
    <text evidence="11">The sequence shown here is derived from an EMBL/GenBank/DDBJ whole genome shotgun (WGS) entry which is preliminary data.</text>
</comment>
<dbReference type="PANTHER" id="PTHR22930:SF221">
    <property type="entry name" value="NUCLEASE HARBI1"/>
    <property type="match status" value="1"/>
</dbReference>
<keyword evidence="6" id="KW-0378">Hydrolase</keyword>
<keyword evidence="12" id="KW-1185">Reference proteome</keyword>
<feature type="region of interest" description="Disordered" evidence="8">
    <location>
        <begin position="1"/>
        <end position="22"/>
    </location>
</feature>
<evidence type="ECO:0000259" key="10">
    <source>
        <dbReference type="Pfam" id="PF26138"/>
    </source>
</evidence>
<comment type="similarity">
    <text evidence="3">Belongs to the HARBI1 family.</text>
</comment>
<evidence type="ECO:0000256" key="6">
    <source>
        <dbReference type="ARBA" id="ARBA00022801"/>
    </source>
</evidence>
<evidence type="ECO:0000256" key="4">
    <source>
        <dbReference type="ARBA" id="ARBA00022722"/>
    </source>
</evidence>
<proteinExistence type="inferred from homology"/>
<dbReference type="InterPro" id="IPR045249">
    <property type="entry name" value="HARBI1-like"/>
</dbReference>
<dbReference type="Pfam" id="PF26138">
    <property type="entry name" value="DUF8040"/>
    <property type="match status" value="1"/>
</dbReference>
<protein>
    <recommendedName>
        <fullName evidence="13">DDE Tnp4 domain-containing protein</fullName>
    </recommendedName>
</protein>
<feature type="domain" description="DUF8040" evidence="10">
    <location>
        <begin position="53"/>
        <end position="107"/>
    </location>
</feature>
<evidence type="ECO:0000256" key="3">
    <source>
        <dbReference type="ARBA" id="ARBA00006958"/>
    </source>
</evidence>